<dbReference type="PANTHER" id="PTHR30203:SF33">
    <property type="entry name" value="BLR4455 PROTEIN"/>
    <property type="match status" value="1"/>
</dbReference>
<evidence type="ECO:0000256" key="3">
    <source>
        <dbReference type="SAM" id="Coils"/>
    </source>
</evidence>
<dbReference type="SUPFAM" id="SSF56954">
    <property type="entry name" value="Outer membrane efflux proteins (OEP)"/>
    <property type="match status" value="1"/>
</dbReference>
<reference evidence="4" key="1">
    <citation type="journal article" date="2020" name="mSystems">
        <title>Genome- and Community-Level Interaction Insights into Carbon Utilization and Element Cycling Functions of Hydrothermarchaeota in Hydrothermal Sediment.</title>
        <authorList>
            <person name="Zhou Z."/>
            <person name="Liu Y."/>
            <person name="Xu W."/>
            <person name="Pan J."/>
            <person name="Luo Z.H."/>
            <person name="Li M."/>
        </authorList>
    </citation>
    <scope>NUCLEOTIDE SEQUENCE [LARGE SCALE GENOMIC DNA]</scope>
    <source>
        <strain evidence="4">HyVt-233</strain>
    </source>
</reference>
<comment type="subcellular location">
    <subcellularLocation>
        <location evidence="2">Cell membrane</location>
        <topology evidence="2">Lipid-anchor</topology>
    </subcellularLocation>
</comment>
<dbReference type="AlphaFoldDB" id="A0A7C0Y428"/>
<keyword evidence="2" id="KW-1134">Transmembrane beta strand</keyword>
<proteinExistence type="inferred from homology"/>
<evidence type="ECO:0000256" key="2">
    <source>
        <dbReference type="RuleBase" id="RU362097"/>
    </source>
</evidence>
<comment type="caution">
    <text evidence="4">The sequence shown here is derived from an EMBL/GenBank/DDBJ whole genome shotgun (WGS) entry which is preliminary data.</text>
</comment>
<evidence type="ECO:0000313" key="4">
    <source>
        <dbReference type="EMBL" id="HDD43918.1"/>
    </source>
</evidence>
<keyword evidence="2" id="KW-0564">Palmitate</keyword>
<sequence>MERNIVVIIMVLTILCGCSFIPKYKKPAMPVEKKFPDKGIYKNISFDNETNAPKIKWQDFIKDPKLKEVVKLALKNNRDLRLAILNVEQARALYGIKAAELYPSLYATSGIEKQRIPEDISFTKKAYTEKRYSVNFGLAEWEIDFFGKIRSFKKEALEKFLAAKENRRAAQITLITEVSRAYLTLCADMENLKIAKELLRTAEENFELVKSQYDAGVATEIDLNRARTEVESIKVNVVKLKQLINLDINTLNFLVGTHIEEKLLPKGLPEKNPFEEVKPGISSYVLLNRPDVMAAEHKLKASYARIGAARAAFFPSISLTSTIGTVSDELSNLFKGSARTWNLNLKGALPVFDPRIWAAYKLSKVQRKIVLTQYEKTIQNAFKEVMDRLTIKATIDEQIEAQKKLVRSLERTYELSIKRYKQGIDSYFSVLYAKRDLLQAKQALTNLIMSKYANRIALYAALGGGGD</sequence>
<protein>
    <submittedName>
        <fullName evidence="4">Efflux transporter outer membrane subunit</fullName>
    </submittedName>
</protein>
<organism evidence="4">
    <name type="scientific">Desulfofervidus auxilii</name>
    <dbReference type="NCBI Taxonomy" id="1621989"/>
    <lineage>
        <taxon>Bacteria</taxon>
        <taxon>Pseudomonadati</taxon>
        <taxon>Thermodesulfobacteriota</taxon>
        <taxon>Candidatus Desulfofervidia</taxon>
        <taxon>Candidatus Desulfofervidales</taxon>
        <taxon>Candidatus Desulfofervidaceae</taxon>
        <taxon>Candidatus Desulfofervidus</taxon>
    </lineage>
</organism>
<keyword evidence="3" id="KW-0175">Coiled coil</keyword>
<dbReference type="InterPro" id="IPR003423">
    <property type="entry name" value="OMP_efflux"/>
</dbReference>
<dbReference type="Gene3D" id="1.20.1600.10">
    <property type="entry name" value="Outer membrane efflux proteins (OEP)"/>
    <property type="match status" value="1"/>
</dbReference>
<dbReference type="PROSITE" id="PS51257">
    <property type="entry name" value="PROKAR_LIPOPROTEIN"/>
    <property type="match status" value="1"/>
</dbReference>
<dbReference type="Proteomes" id="UP000886289">
    <property type="component" value="Unassembled WGS sequence"/>
</dbReference>
<gene>
    <name evidence="4" type="ORF">ENG63_03535</name>
</gene>
<dbReference type="Gene3D" id="2.20.200.10">
    <property type="entry name" value="Outer membrane efflux proteins (OEP)"/>
    <property type="match status" value="1"/>
</dbReference>
<accession>A0A7C0Y428</accession>
<dbReference type="PANTHER" id="PTHR30203">
    <property type="entry name" value="OUTER MEMBRANE CATION EFFLUX PROTEIN"/>
    <property type="match status" value="1"/>
</dbReference>
<dbReference type="EMBL" id="DRBS01000138">
    <property type="protein sequence ID" value="HDD43918.1"/>
    <property type="molecule type" value="Genomic_DNA"/>
</dbReference>
<dbReference type="NCBIfam" id="TIGR01845">
    <property type="entry name" value="outer_NodT"/>
    <property type="match status" value="1"/>
</dbReference>
<keyword evidence="2" id="KW-0472">Membrane</keyword>
<keyword evidence="2" id="KW-0449">Lipoprotein</keyword>
<dbReference type="GO" id="GO:0005886">
    <property type="term" value="C:plasma membrane"/>
    <property type="evidence" value="ECO:0007669"/>
    <property type="project" value="UniProtKB-SubCell"/>
</dbReference>
<feature type="coiled-coil region" evidence="3">
    <location>
        <begin position="192"/>
        <end position="243"/>
    </location>
</feature>
<evidence type="ECO:0000256" key="1">
    <source>
        <dbReference type="ARBA" id="ARBA00007613"/>
    </source>
</evidence>
<dbReference type="InterPro" id="IPR010131">
    <property type="entry name" value="MdtP/NodT-like"/>
</dbReference>
<dbReference type="Pfam" id="PF02321">
    <property type="entry name" value="OEP"/>
    <property type="match status" value="2"/>
</dbReference>
<name>A0A7C0Y428_DESA2</name>
<dbReference type="GO" id="GO:0015562">
    <property type="term" value="F:efflux transmembrane transporter activity"/>
    <property type="evidence" value="ECO:0007669"/>
    <property type="project" value="InterPro"/>
</dbReference>
<comment type="similarity">
    <text evidence="1 2">Belongs to the outer membrane factor (OMF) (TC 1.B.17) family.</text>
</comment>
<keyword evidence="2" id="KW-0812">Transmembrane</keyword>